<evidence type="ECO:0000313" key="1">
    <source>
        <dbReference type="EMBL" id="CAE6437163.1"/>
    </source>
</evidence>
<dbReference type="SUPFAM" id="SSF55676">
    <property type="entry name" value="CytB endotoxin-like"/>
    <property type="match status" value="1"/>
</dbReference>
<dbReference type="Proteomes" id="UP000663888">
    <property type="component" value="Unassembled WGS sequence"/>
</dbReference>
<name>A0A8H2Y1E7_9AGAM</name>
<accession>A0A8H2Y1E7</accession>
<reference evidence="1" key="1">
    <citation type="submission" date="2021-01" db="EMBL/GenBank/DDBJ databases">
        <authorList>
            <person name="Kaushik A."/>
        </authorList>
    </citation>
    <scope>NUCLEOTIDE SEQUENCE</scope>
    <source>
        <strain evidence="1">AG4-R118</strain>
    </source>
</reference>
<dbReference type="InterPro" id="IPR035918">
    <property type="entry name" value="CytB_endotoxin-like_sf"/>
</dbReference>
<dbReference type="AlphaFoldDB" id="A0A8H2Y1E7"/>
<proteinExistence type="predicted"/>
<organism evidence="1 2">
    <name type="scientific">Rhizoctonia solani</name>
    <dbReference type="NCBI Taxonomy" id="456999"/>
    <lineage>
        <taxon>Eukaryota</taxon>
        <taxon>Fungi</taxon>
        <taxon>Dikarya</taxon>
        <taxon>Basidiomycota</taxon>
        <taxon>Agaricomycotina</taxon>
        <taxon>Agaricomycetes</taxon>
        <taxon>Cantharellales</taxon>
        <taxon>Ceratobasidiaceae</taxon>
        <taxon>Rhizoctonia</taxon>
    </lineage>
</organism>
<dbReference type="Gene3D" id="3.40.198.10">
    <property type="entry name" value="Delta-endotoxin CytB-like"/>
    <property type="match status" value="1"/>
</dbReference>
<evidence type="ECO:0000313" key="2">
    <source>
        <dbReference type="Proteomes" id="UP000663888"/>
    </source>
</evidence>
<sequence length="211" mass="23627">MAEKHGDCGDQRAFGSPIPQPLDIFISREAPPDLEDACQHVRKFAGQFVKGHDGFDSTSFKEAIDTHPAQPPTITFEKLDFQRFNQPTPEESTVLEDVTNYLRNVCGTEVNADQLEQKVTGTFMRPQTKTHTRLFTKIVEKFNKTATYGVVFAFAPTNRASPVFTAMVIMVVLKAEGSVTYKKFTSTINSENYCADIVSFRLVVNKKFTAT</sequence>
<gene>
    <name evidence="1" type="ORF">RDB_LOCUS44071</name>
</gene>
<protein>
    <submittedName>
        <fullName evidence="1">Uncharacterized protein</fullName>
    </submittedName>
</protein>
<comment type="caution">
    <text evidence="1">The sequence shown here is derived from an EMBL/GenBank/DDBJ whole genome shotgun (WGS) entry which is preliminary data.</text>
</comment>
<dbReference type="EMBL" id="CAJMWX010000871">
    <property type="protein sequence ID" value="CAE6437163.1"/>
    <property type="molecule type" value="Genomic_DNA"/>
</dbReference>